<organism evidence="2 3">
    <name type="scientific">Roseiterribacter gracilis</name>
    <dbReference type="NCBI Taxonomy" id="2812848"/>
    <lineage>
        <taxon>Bacteria</taxon>
        <taxon>Pseudomonadati</taxon>
        <taxon>Pseudomonadota</taxon>
        <taxon>Alphaproteobacteria</taxon>
        <taxon>Rhodospirillales</taxon>
        <taxon>Roseiterribacteraceae</taxon>
        <taxon>Roseiterribacter</taxon>
    </lineage>
</organism>
<dbReference type="Gene3D" id="2.130.10.10">
    <property type="entry name" value="YVTN repeat-like/Quinoprotein amine dehydrogenase"/>
    <property type="match status" value="2"/>
</dbReference>
<dbReference type="PANTHER" id="PTHR47197:SF3">
    <property type="entry name" value="DIHYDRO-HEME D1 DEHYDROGENASE"/>
    <property type="match status" value="1"/>
</dbReference>
<gene>
    <name evidence="2" type="ORF">TMPK1_02880</name>
</gene>
<dbReference type="InterPro" id="IPR015943">
    <property type="entry name" value="WD40/YVTN_repeat-like_dom_sf"/>
</dbReference>
<accession>A0A8S8X8B4</accession>
<dbReference type="AlphaFoldDB" id="A0A8S8X8B4"/>
<evidence type="ECO:0000313" key="3">
    <source>
        <dbReference type="Proteomes" id="UP000681075"/>
    </source>
</evidence>
<sequence>MRMRLLLSLLCTTPIAAPALADIAVVSNEGRQTLVEGVQTVVPSPKPDTVMVLDLAGAQPKLLFTVEAPGSAVGPPFSVAVSPDEKFALVTAPMKLDPADATKQTADNRISVIDIAQKKVVQTTTAGKSPAGVSFNKQGDLALVANRGDGTLSVFSFAGGQLTPVNVLKIGDEKSQPSHVAIAGDGKSALVTRDGDHFISVLAIDGTNVKVTDRTLRSGIRPYSIDIAPQGDVAIVGDLGSNSGDNNTVSVIDLKNGPAHVVSSVTVGQTPEGLKLSPDGKLLAVAINNGSNLSPKSPFYVDHGLLQIYRRDGTKLTKITEAPTARWTQGVAWSANGKMLIVQSMLDKMLQPFAFDGKKLKALTVMQLETGSAAIRTAH</sequence>
<proteinExistence type="predicted"/>
<evidence type="ECO:0000313" key="2">
    <source>
        <dbReference type="EMBL" id="GIL38051.1"/>
    </source>
</evidence>
<comment type="caution">
    <text evidence="2">The sequence shown here is derived from an EMBL/GenBank/DDBJ whole genome shotgun (WGS) entry which is preliminary data.</text>
</comment>
<protein>
    <submittedName>
        <fullName evidence="2">Uncharacterized protein</fullName>
    </submittedName>
</protein>
<name>A0A8S8X8B4_9PROT</name>
<reference evidence="2" key="1">
    <citation type="submission" date="2021-02" db="EMBL/GenBank/DDBJ databases">
        <title>Genome sequence of Rhodospirillales sp. strain TMPK1 isolated from soil.</title>
        <authorList>
            <person name="Nakai R."/>
            <person name="Kusada H."/>
            <person name="Tamaki H."/>
        </authorList>
    </citation>
    <scope>NUCLEOTIDE SEQUENCE</scope>
    <source>
        <strain evidence="2">TMPK1</strain>
    </source>
</reference>
<feature type="chain" id="PRO_5035737564" evidence="1">
    <location>
        <begin position="22"/>
        <end position="379"/>
    </location>
</feature>
<evidence type="ECO:0000256" key="1">
    <source>
        <dbReference type="SAM" id="SignalP"/>
    </source>
</evidence>
<dbReference type="SUPFAM" id="SSF75011">
    <property type="entry name" value="3-carboxy-cis,cis-mucoante lactonizing enzyme"/>
    <property type="match status" value="1"/>
</dbReference>
<dbReference type="Proteomes" id="UP000681075">
    <property type="component" value="Unassembled WGS sequence"/>
</dbReference>
<keyword evidence="3" id="KW-1185">Reference proteome</keyword>
<dbReference type="EMBL" id="BOPV01000001">
    <property type="protein sequence ID" value="GIL38051.1"/>
    <property type="molecule type" value="Genomic_DNA"/>
</dbReference>
<dbReference type="PANTHER" id="PTHR47197">
    <property type="entry name" value="PROTEIN NIRF"/>
    <property type="match status" value="1"/>
</dbReference>
<keyword evidence="1" id="KW-0732">Signal</keyword>
<feature type="signal peptide" evidence="1">
    <location>
        <begin position="1"/>
        <end position="21"/>
    </location>
</feature>
<dbReference type="InterPro" id="IPR051200">
    <property type="entry name" value="Host-pathogen_enzymatic-act"/>
</dbReference>